<dbReference type="CDD" id="cd16936">
    <property type="entry name" value="HATPase_RsbW-like"/>
    <property type="match status" value="1"/>
</dbReference>
<feature type="domain" description="Histidine kinase/HSP90-like ATPase" evidence="2">
    <location>
        <begin position="26"/>
        <end position="123"/>
    </location>
</feature>
<evidence type="ECO:0000313" key="4">
    <source>
        <dbReference type="Proteomes" id="UP001596220"/>
    </source>
</evidence>
<protein>
    <submittedName>
        <fullName evidence="3">ATP-binding protein</fullName>
    </submittedName>
</protein>
<keyword evidence="3" id="KW-0547">Nucleotide-binding</keyword>
<dbReference type="InterPro" id="IPR036890">
    <property type="entry name" value="HATPase_C_sf"/>
</dbReference>
<keyword evidence="1" id="KW-0418">Kinase</keyword>
<keyword evidence="1" id="KW-0808">Transferase</keyword>
<dbReference type="Proteomes" id="UP001596220">
    <property type="component" value="Unassembled WGS sequence"/>
</dbReference>
<dbReference type="PANTHER" id="PTHR35526:SF3">
    <property type="entry name" value="ANTI-SIGMA-F FACTOR RSBW"/>
    <property type="match status" value="1"/>
</dbReference>
<proteinExistence type="predicted"/>
<dbReference type="InterPro" id="IPR050267">
    <property type="entry name" value="Anti-sigma-factor_SerPK"/>
</dbReference>
<evidence type="ECO:0000259" key="2">
    <source>
        <dbReference type="Pfam" id="PF13581"/>
    </source>
</evidence>
<dbReference type="EMBL" id="JBHSQO010000015">
    <property type="protein sequence ID" value="MFC6091050.1"/>
    <property type="molecule type" value="Genomic_DNA"/>
</dbReference>
<organism evidence="3 4">
    <name type="scientific">Saccharothrix lopnurensis</name>
    <dbReference type="NCBI Taxonomy" id="1670621"/>
    <lineage>
        <taxon>Bacteria</taxon>
        <taxon>Bacillati</taxon>
        <taxon>Actinomycetota</taxon>
        <taxon>Actinomycetes</taxon>
        <taxon>Pseudonocardiales</taxon>
        <taxon>Pseudonocardiaceae</taxon>
        <taxon>Saccharothrix</taxon>
    </lineage>
</organism>
<dbReference type="Pfam" id="PF13581">
    <property type="entry name" value="HATPase_c_2"/>
    <property type="match status" value="1"/>
</dbReference>
<dbReference type="InterPro" id="IPR003594">
    <property type="entry name" value="HATPase_dom"/>
</dbReference>
<gene>
    <name evidence="3" type="ORF">ACFP3R_17360</name>
</gene>
<sequence length="128" mass="13964">MNATGLPGDGCDPVLAEVPPPVDVESWVREVADDFPAGLVKDFVLIAEELVANARRHAGGPLLVRLRREGRAVRVEVRDRSPSLLPVLGRPDVPTHGSGLLLVNRLSSHWGFRCEDGYKVVWAEVRAP</sequence>
<keyword evidence="3" id="KW-0067">ATP-binding</keyword>
<dbReference type="Gene3D" id="3.30.565.10">
    <property type="entry name" value="Histidine kinase-like ATPase, C-terminal domain"/>
    <property type="match status" value="1"/>
</dbReference>
<keyword evidence="4" id="KW-1185">Reference proteome</keyword>
<dbReference type="GO" id="GO:0005524">
    <property type="term" value="F:ATP binding"/>
    <property type="evidence" value="ECO:0007669"/>
    <property type="project" value="UniProtKB-KW"/>
</dbReference>
<reference evidence="4" key="1">
    <citation type="journal article" date="2019" name="Int. J. Syst. Evol. Microbiol.">
        <title>The Global Catalogue of Microorganisms (GCM) 10K type strain sequencing project: providing services to taxonomists for standard genome sequencing and annotation.</title>
        <authorList>
            <consortium name="The Broad Institute Genomics Platform"/>
            <consortium name="The Broad Institute Genome Sequencing Center for Infectious Disease"/>
            <person name="Wu L."/>
            <person name="Ma J."/>
        </authorList>
    </citation>
    <scope>NUCLEOTIDE SEQUENCE [LARGE SCALE GENOMIC DNA]</scope>
    <source>
        <strain evidence="4">CGMCC 4.7246</strain>
    </source>
</reference>
<comment type="caution">
    <text evidence="3">The sequence shown here is derived from an EMBL/GenBank/DDBJ whole genome shotgun (WGS) entry which is preliminary data.</text>
</comment>
<accession>A0ABW1P6R6</accession>
<evidence type="ECO:0000313" key="3">
    <source>
        <dbReference type="EMBL" id="MFC6091050.1"/>
    </source>
</evidence>
<dbReference type="SUPFAM" id="SSF55874">
    <property type="entry name" value="ATPase domain of HSP90 chaperone/DNA topoisomerase II/histidine kinase"/>
    <property type="match status" value="1"/>
</dbReference>
<evidence type="ECO:0000256" key="1">
    <source>
        <dbReference type="ARBA" id="ARBA00022527"/>
    </source>
</evidence>
<keyword evidence="1" id="KW-0723">Serine/threonine-protein kinase</keyword>
<dbReference type="PANTHER" id="PTHR35526">
    <property type="entry name" value="ANTI-SIGMA-F FACTOR RSBW-RELATED"/>
    <property type="match status" value="1"/>
</dbReference>
<dbReference type="RefSeq" id="WP_380637252.1">
    <property type="nucleotide sequence ID" value="NZ_JBHSQO010000015.1"/>
</dbReference>
<name>A0ABW1P6R6_9PSEU</name>